<proteinExistence type="predicted"/>
<gene>
    <name evidence="2" type="ORF">SCLTRI_LOCUS1872</name>
</gene>
<dbReference type="EMBL" id="CAJHIA010000007">
    <property type="protein sequence ID" value="CAD6442080.1"/>
    <property type="molecule type" value="Genomic_DNA"/>
</dbReference>
<name>A0A8H2ZPL7_9HELO</name>
<dbReference type="Proteomes" id="UP000624404">
    <property type="component" value="Unassembled WGS sequence"/>
</dbReference>
<reference evidence="2" key="1">
    <citation type="submission" date="2020-10" db="EMBL/GenBank/DDBJ databases">
        <authorList>
            <person name="Kusch S."/>
        </authorList>
    </citation>
    <scope>NUCLEOTIDE SEQUENCE</scope>
    <source>
        <strain evidence="2">SwB9</strain>
    </source>
</reference>
<dbReference type="OrthoDB" id="3515398at2759"/>
<organism evidence="2 3">
    <name type="scientific">Sclerotinia trifoliorum</name>
    <dbReference type="NCBI Taxonomy" id="28548"/>
    <lineage>
        <taxon>Eukaryota</taxon>
        <taxon>Fungi</taxon>
        <taxon>Dikarya</taxon>
        <taxon>Ascomycota</taxon>
        <taxon>Pezizomycotina</taxon>
        <taxon>Leotiomycetes</taxon>
        <taxon>Helotiales</taxon>
        <taxon>Sclerotiniaceae</taxon>
        <taxon>Sclerotinia</taxon>
    </lineage>
</organism>
<evidence type="ECO:0000313" key="2">
    <source>
        <dbReference type="EMBL" id="CAD6442080.1"/>
    </source>
</evidence>
<feature type="region of interest" description="Disordered" evidence="1">
    <location>
        <begin position="30"/>
        <end position="51"/>
    </location>
</feature>
<protein>
    <submittedName>
        <fullName evidence="2">Ee4ffc4e-32ea-48b5-aa49-ec14d1d607e8</fullName>
    </submittedName>
</protein>
<dbReference type="AlphaFoldDB" id="A0A8H2ZPL7"/>
<evidence type="ECO:0000256" key="1">
    <source>
        <dbReference type="SAM" id="MobiDB-lite"/>
    </source>
</evidence>
<sequence>MEGQNNHRGGKAIQMIQGAQSIENKLAIRQKRSSAQQKKQLNEQKDTQQSIDVETEMKKRALEFDFSTLRQHPVLTIKKTNDNVQMIIDLDFFQSESAPGIRDLIEVLTDYAALISNVKILIKAPKYHFNTATYNGRAENISRVISKLNTFNLTQVEVIACLNSHNSFEQLKLAAAAYDLRLCDWTLAYELCGCKGKWEVQIDSLYERKLRGVYRKEFLKEHWC</sequence>
<comment type="caution">
    <text evidence="2">The sequence shown here is derived from an EMBL/GenBank/DDBJ whole genome shotgun (WGS) entry which is preliminary data.</text>
</comment>
<keyword evidence="3" id="KW-1185">Reference proteome</keyword>
<evidence type="ECO:0000313" key="3">
    <source>
        <dbReference type="Proteomes" id="UP000624404"/>
    </source>
</evidence>
<accession>A0A8H2ZPL7</accession>